<evidence type="ECO:0000256" key="3">
    <source>
        <dbReference type="ARBA" id="ARBA00022679"/>
    </source>
</evidence>
<sequence>MISQKWKKLVKSLHQKKYREVEKLFLVEGEKPILELLQSGFYVEKLFVSDLFLKKNPDVSLNFELVSTQELAQISAMENNQMALAVVRQYENTMLVPENDLIVALDNIQDPGNLGTILRICDWYGVKKVVCNNQSVDLYNLKVINASKGSFLRVRCFYTDLKNYLVYCVKNFSEALIYASTLQGKSIYETSFQRPAILIMGNEARGISEDILSYVKQEISIPRPMEGGAESLNVAIATAIIVDNFLQRCH</sequence>
<evidence type="ECO:0000256" key="1">
    <source>
        <dbReference type="ARBA" id="ARBA00007228"/>
    </source>
</evidence>
<organism evidence="5 6">
    <name type="scientific">Raineya orbicola</name>
    <dbReference type="NCBI Taxonomy" id="2016530"/>
    <lineage>
        <taxon>Bacteria</taxon>
        <taxon>Pseudomonadati</taxon>
        <taxon>Bacteroidota</taxon>
        <taxon>Cytophagia</taxon>
        <taxon>Cytophagales</taxon>
        <taxon>Raineyaceae</taxon>
        <taxon>Raineya</taxon>
    </lineage>
</organism>
<dbReference type="Pfam" id="PF00588">
    <property type="entry name" value="SpoU_methylase"/>
    <property type="match status" value="1"/>
</dbReference>
<dbReference type="CDD" id="cd18109">
    <property type="entry name" value="SpoU-like_RNA-MTase"/>
    <property type="match status" value="1"/>
</dbReference>
<name>A0A2N3I9A4_9BACT</name>
<dbReference type="InterPro" id="IPR051259">
    <property type="entry name" value="rRNA_Methyltransferase"/>
</dbReference>
<evidence type="ECO:0000313" key="6">
    <source>
        <dbReference type="Proteomes" id="UP000233387"/>
    </source>
</evidence>
<dbReference type="AlphaFoldDB" id="A0A2N3I9A4"/>
<feature type="domain" description="RNA 2-O ribose methyltransferase substrate binding" evidence="4">
    <location>
        <begin position="26"/>
        <end position="93"/>
    </location>
</feature>
<dbReference type="GO" id="GO:0003723">
    <property type="term" value="F:RNA binding"/>
    <property type="evidence" value="ECO:0007669"/>
    <property type="project" value="InterPro"/>
</dbReference>
<dbReference type="Proteomes" id="UP000233387">
    <property type="component" value="Unassembled WGS sequence"/>
</dbReference>
<comment type="caution">
    <text evidence="5">The sequence shown here is derived from an EMBL/GenBank/DDBJ whole genome shotgun (WGS) entry which is preliminary data.</text>
</comment>
<dbReference type="InterPro" id="IPR029028">
    <property type="entry name" value="Alpha/beta_knot_MTases"/>
</dbReference>
<keyword evidence="3" id="KW-0808">Transferase</keyword>
<dbReference type="PANTHER" id="PTHR43191:SF2">
    <property type="entry name" value="RRNA METHYLTRANSFERASE 3, MITOCHONDRIAL"/>
    <property type="match status" value="1"/>
</dbReference>
<dbReference type="SUPFAM" id="SSF75217">
    <property type="entry name" value="alpha/beta knot"/>
    <property type="match status" value="1"/>
</dbReference>
<reference evidence="5 6" key="1">
    <citation type="submission" date="2017-06" db="EMBL/GenBank/DDBJ databases">
        <title>Raineya orbicola gen. nov., sp. nov. a slightly thermophilic bacterium of the phylum Bacteroidetes and the description of Raineyaceae fam. nov.</title>
        <authorList>
            <person name="Albuquerque L."/>
            <person name="Polonia A.R.M."/>
            <person name="Barroso C."/>
            <person name="Froufe H.J.C."/>
            <person name="Lage O."/>
            <person name="Lobo-Da-Cunha A."/>
            <person name="Egas C."/>
            <person name="Da Costa M.S."/>
        </authorList>
    </citation>
    <scope>NUCLEOTIDE SEQUENCE [LARGE SCALE GENOMIC DNA]</scope>
    <source>
        <strain evidence="5 6">SPSPC-11</strain>
    </source>
</reference>
<evidence type="ECO:0000313" key="5">
    <source>
        <dbReference type="EMBL" id="PKQ66879.1"/>
    </source>
</evidence>
<protein>
    <submittedName>
        <fullName evidence="5">rRNA methylase</fullName>
    </submittedName>
</protein>
<dbReference type="InterPro" id="IPR013123">
    <property type="entry name" value="SpoU_subst-bd"/>
</dbReference>
<dbReference type="InterPro" id="IPR053888">
    <property type="entry name" value="MRM3-like_sub_bind"/>
</dbReference>
<evidence type="ECO:0000256" key="2">
    <source>
        <dbReference type="ARBA" id="ARBA00022603"/>
    </source>
</evidence>
<dbReference type="GO" id="GO:0005737">
    <property type="term" value="C:cytoplasm"/>
    <property type="evidence" value="ECO:0007669"/>
    <property type="project" value="UniProtKB-ARBA"/>
</dbReference>
<dbReference type="PANTHER" id="PTHR43191">
    <property type="entry name" value="RRNA METHYLTRANSFERASE 3"/>
    <property type="match status" value="1"/>
</dbReference>
<dbReference type="EMBL" id="NKXO01000040">
    <property type="protein sequence ID" value="PKQ66879.1"/>
    <property type="molecule type" value="Genomic_DNA"/>
</dbReference>
<dbReference type="Gene3D" id="3.30.1330.30">
    <property type="match status" value="1"/>
</dbReference>
<dbReference type="OrthoDB" id="9785673at2"/>
<comment type="similarity">
    <text evidence="1">Belongs to the class IV-like SAM-binding methyltransferase superfamily. RNA methyltransferase TrmH family.</text>
</comment>
<dbReference type="InterPro" id="IPR029026">
    <property type="entry name" value="tRNA_m1G_MTases_N"/>
</dbReference>
<keyword evidence="2 5" id="KW-0489">Methyltransferase</keyword>
<accession>A0A2N3I9A4</accession>
<dbReference type="Pfam" id="PF22435">
    <property type="entry name" value="MRM3-like_sub_bind"/>
    <property type="match status" value="1"/>
</dbReference>
<gene>
    <name evidence="5" type="ORF">Rain11_2220</name>
</gene>
<proteinExistence type="inferred from homology"/>
<dbReference type="SUPFAM" id="SSF55315">
    <property type="entry name" value="L30e-like"/>
    <property type="match status" value="1"/>
</dbReference>
<dbReference type="Gene3D" id="3.40.1280.10">
    <property type="match status" value="1"/>
</dbReference>
<evidence type="ECO:0000259" key="4">
    <source>
        <dbReference type="SMART" id="SM00967"/>
    </source>
</evidence>
<dbReference type="RefSeq" id="WP_101359485.1">
    <property type="nucleotide sequence ID" value="NZ_NKXO01000040.1"/>
</dbReference>
<dbReference type="GO" id="GO:0006396">
    <property type="term" value="P:RNA processing"/>
    <property type="evidence" value="ECO:0007669"/>
    <property type="project" value="InterPro"/>
</dbReference>
<dbReference type="InterPro" id="IPR001537">
    <property type="entry name" value="SpoU_MeTrfase"/>
</dbReference>
<dbReference type="InterPro" id="IPR029064">
    <property type="entry name" value="Ribosomal_eL30-like_sf"/>
</dbReference>
<dbReference type="GO" id="GO:0008173">
    <property type="term" value="F:RNA methyltransferase activity"/>
    <property type="evidence" value="ECO:0007669"/>
    <property type="project" value="InterPro"/>
</dbReference>
<dbReference type="SMART" id="SM00967">
    <property type="entry name" value="SpoU_sub_bind"/>
    <property type="match status" value="1"/>
</dbReference>
<dbReference type="GO" id="GO:0032259">
    <property type="term" value="P:methylation"/>
    <property type="evidence" value="ECO:0007669"/>
    <property type="project" value="UniProtKB-KW"/>
</dbReference>
<keyword evidence="6" id="KW-1185">Reference proteome</keyword>